<gene>
    <name evidence="10" type="ORF">Sradi_1682100</name>
</gene>
<dbReference type="Pfam" id="PF13839">
    <property type="entry name" value="PC-Esterase"/>
    <property type="match status" value="1"/>
</dbReference>
<comment type="caution">
    <text evidence="10">The sequence shown here is derived from an EMBL/GenBank/DDBJ whole genome shotgun (WGS) entry which is preliminary data.</text>
</comment>
<dbReference type="InterPro" id="IPR029962">
    <property type="entry name" value="TBL"/>
</dbReference>
<reference evidence="10" key="2">
    <citation type="journal article" date="2024" name="Plant">
        <title>Genomic evolution and insights into agronomic trait innovations of Sesamum species.</title>
        <authorList>
            <person name="Miao H."/>
            <person name="Wang L."/>
            <person name="Qu L."/>
            <person name="Liu H."/>
            <person name="Sun Y."/>
            <person name="Le M."/>
            <person name="Wang Q."/>
            <person name="Wei S."/>
            <person name="Zheng Y."/>
            <person name="Lin W."/>
            <person name="Duan Y."/>
            <person name="Cao H."/>
            <person name="Xiong S."/>
            <person name="Wang X."/>
            <person name="Wei L."/>
            <person name="Li C."/>
            <person name="Ma Q."/>
            <person name="Ju M."/>
            <person name="Zhao R."/>
            <person name="Li G."/>
            <person name="Mu C."/>
            <person name="Tian Q."/>
            <person name="Mei H."/>
            <person name="Zhang T."/>
            <person name="Gao T."/>
            <person name="Zhang H."/>
        </authorList>
    </citation>
    <scope>NUCLEOTIDE SEQUENCE</scope>
    <source>
        <strain evidence="10">G02</strain>
    </source>
</reference>
<dbReference type="GO" id="GO:0005794">
    <property type="term" value="C:Golgi apparatus"/>
    <property type="evidence" value="ECO:0007669"/>
    <property type="project" value="TreeGrafter"/>
</dbReference>
<dbReference type="Pfam" id="PF14416">
    <property type="entry name" value="PMR5N"/>
    <property type="match status" value="1"/>
</dbReference>
<feature type="domain" description="DUF7731" evidence="9">
    <location>
        <begin position="100"/>
        <end position="197"/>
    </location>
</feature>
<proteinExistence type="inferred from homology"/>
<organism evidence="10">
    <name type="scientific">Sesamum radiatum</name>
    <name type="common">Black benniseed</name>
    <dbReference type="NCBI Taxonomy" id="300843"/>
    <lineage>
        <taxon>Eukaryota</taxon>
        <taxon>Viridiplantae</taxon>
        <taxon>Streptophyta</taxon>
        <taxon>Embryophyta</taxon>
        <taxon>Tracheophyta</taxon>
        <taxon>Spermatophyta</taxon>
        <taxon>Magnoliopsida</taxon>
        <taxon>eudicotyledons</taxon>
        <taxon>Gunneridae</taxon>
        <taxon>Pentapetalae</taxon>
        <taxon>asterids</taxon>
        <taxon>lamiids</taxon>
        <taxon>Lamiales</taxon>
        <taxon>Pedaliaceae</taxon>
        <taxon>Sesamum</taxon>
    </lineage>
</organism>
<evidence type="ECO:0000256" key="5">
    <source>
        <dbReference type="ARBA" id="ARBA00022989"/>
    </source>
</evidence>
<dbReference type="Pfam" id="PF24865">
    <property type="entry name" value="DUF7731"/>
    <property type="match status" value="1"/>
</dbReference>
<evidence type="ECO:0000259" key="8">
    <source>
        <dbReference type="Pfam" id="PF14416"/>
    </source>
</evidence>
<dbReference type="EMBL" id="JACGWJ010000006">
    <property type="protein sequence ID" value="KAL0414804.1"/>
    <property type="molecule type" value="Genomic_DNA"/>
</dbReference>
<comment type="subcellular location">
    <subcellularLocation>
        <location evidence="1">Membrane</location>
        <topology evidence="1">Single-pass membrane protein</topology>
    </subcellularLocation>
</comment>
<evidence type="ECO:0000259" key="9">
    <source>
        <dbReference type="Pfam" id="PF24865"/>
    </source>
</evidence>
<keyword evidence="4" id="KW-0735">Signal-anchor</keyword>
<evidence type="ECO:0000313" key="10">
    <source>
        <dbReference type="EMBL" id="KAL0414804.1"/>
    </source>
</evidence>
<keyword evidence="3" id="KW-0812">Transmembrane</keyword>
<keyword evidence="5" id="KW-1133">Transmembrane helix</keyword>
<dbReference type="InterPro" id="IPR056633">
    <property type="entry name" value="DUF7731"/>
</dbReference>
<dbReference type="AlphaFoldDB" id="A0AAW2UBZ4"/>
<dbReference type="PANTHER" id="PTHR32285:SF241">
    <property type="entry name" value="PROTEIN TRICHOME BIREFRINGENCE-LIKE 4"/>
    <property type="match status" value="1"/>
</dbReference>
<dbReference type="GO" id="GO:0016020">
    <property type="term" value="C:membrane"/>
    <property type="evidence" value="ECO:0007669"/>
    <property type="project" value="UniProtKB-SubCell"/>
</dbReference>
<evidence type="ECO:0000259" key="7">
    <source>
        <dbReference type="Pfam" id="PF13839"/>
    </source>
</evidence>
<protein>
    <submittedName>
        <fullName evidence="10">Protein trichome birefringence-like 4</fullName>
    </submittedName>
</protein>
<dbReference type="InterPro" id="IPR025846">
    <property type="entry name" value="TBL_N"/>
</dbReference>
<dbReference type="InterPro" id="IPR026057">
    <property type="entry name" value="TBL_C"/>
</dbReference>
<name>A0AAW2UBZ4_SESRA</name>
<evidence type="ECO:0000256" key="6">
    <source>
        <dbReference type="ARBA" id="ARBA00023136"/>
    </source>
</evidence>
<evidence type="ECO:0000256" key="1">
    <source>
        <dbReference type="ARBA" id="ARBA00004167"/>
    </source>
</evidence>
<accession>A0AAW2UBZ4</accession>
<reference evidence="10" key="1">
    <citation type="submission" date="2020-06" db="EMBL/GenBank/DDBJ databases">
        <authorList>
            <person name="Li T."/>
            <person name="Hu X."/>
            <person name="Zhang T."/>
            <person name="Song X."/>
            <person name="Zhang H."/>
            <person name="Dai N."/>
            <person name="Sheng W."/>
            <person name="Hou X."/>
            <person name="Wei L."/>
        </authorList>
    </citation>
    <scope>NUCLEOTIDE SEQUENCE</scope>
    <source>
        <strain evidence="10">G02</strain>
        <tissue evidence="10">Leaf</tissue>
    </source>
</reference>
<keyword evidence="6" id="KW-0472">Membrane</keyword>
<comment type="similarity">
    <text evidence="2">Belongs to the PC-esterase family. TBL subfamily.</text>
</comment>
<feature type="domain" description="Trichome birefringence-like N-terminal" evidence="8">
    <location>
        <begin position="254"/>
        <end position="307"/>
    </location>
</feature>
<feature type="domain" description="Trichome birefringence-like C-terminal" evidence="7">
    <location>
        <begin position="428"/>
        <end position="570"/>
    </location>
</feature>
<dbReference type="PANTHER" id="PTHR32285">
    <property type="entry name" value="PROTEIN TRICHOME BIREFRINGENCE-LIKE 9-RELATED"/>
    <property type="match status" value="1"/>
</dbReference>
<evidence type="ECO:0000256" key="2">
    <source>
        <dbReference type="ARBA" id="ARBA00007727"/>
    </source>
</evidence>
<sequence length="585" mass="66211">MAFSATAYYWLLVSVLIYIFDSSCKFGMHSQTVASKSNELTFSYTEIDAFLIFLTGLAFEYPHLGAAGVVANEYLPRAEVEGETDQYFPQAGIIGTTPLIFSKALECLSDKYIYSSCDEAHRLTQSGELNVPPEYTDQYCKGPCLTETTHVLDCINGMLKQFVFFNRATLNDIRETIKGGCSYGPKRGNFNVIEHIQADDATKKTVSKPFSGARFASKSYRSCAVSAAFSPAETCHQIPGNAVGSGSVEEETDSCDVFDGHWVVDEDFDPVYKPGSCPFIDDSFNCFKNGRPDSDYLRLKWKPHACEIPRFDGLQMLKMLTGKKMVFVGDSLNRNMWESLVCALRESLPNKRKVFEIAGRRQFRNQGFYSFKFKDFNCSIDFIKSPFLVQEWKFSDKAGTRRETLRLDMMEGSYNNYHDADIIVFNTGNHVYRKLEVADAYKKALRTWARWVDANINSSRTRVFFRGYSSSHFKGGQWNSGGSCYGETKPITNDTHLAPYPWMMIALESVLSKMKTPVFSQHNQNDDYRKDGHPSIFKQSGSTIRQGMFQDCSHWCLPGVPDSWNQLLYAVLLKSHKSLASISSH</sequence>
<evidence type="ECO:0000256" key="3">
    <source>
        <dbReference type="ARBA" id="ARBA00022692"/>
    </source>
</evidence>
<evidence type="ECO:0000256" key="4">
    <source>
        <dbReference type="ARBA" id="ARBA00022968"/>
    </source>
</evidence>
<dbReference type="GO" id="GO:0016413">
    <property type="term" value="F:O-acetyltransferase activity"/>
    <property type="evidence" value="ECO:0007669"/>
    <property type="project" value="InterPro"/>
</dbReference>